<dbReference type="PANTHER" id="PTHR30576">
    <property type="entry name" value="COLANIC BIOSYNTHESIS UDP-GLUCOSE LIPID CARRIER TRANSFERASE"/>
    <property type="match status" value="1"/>
</dbReference>
<keyword evidence="5" id="KW-0808">Transferase</keyword>
<comment type="similarity">
    <text evidence="1">Belongs to the bacterial sugar transferase family.</text>
</comment>
<gene>
    <name evidence="5" type="ORF">EYC79_06285</name>
</gene>
<name>A0ABY1YAI6_9HYPH</name>
<keyword evidence="6" id="KW-1185">Reference proteome</keyword>
<accession>A0ABY1YAI6</accession>
<feature type="domain" description="Bacterial sugar transferase" evidence="4">
    <location>
        <begin position="40"/>
        <end position="226"/>
    </location>
</feature>
<evidence type="ECO:0000313" key="5">
    <source>
        <dbReference type="EMBL" id="TBN15055.1"/>
    </source>
</evidence>
<keyword evidence="2" id="KW-0270">Exopolysaccharide synthesis</keyword>
<dbReference type="EMBL" id="SISF01000025">
    <property type="protein sequence ID" value="TBN15055.1"/>
    <property type="molecule type" value="Genomic_DNA"/>
</dbReference>
<protein>
    <submittedName>
        <fullName evidence="5">Sugar transferase</fullName>
    </submittedName>
</protein>
<keyword evidence="3" id="KW-0472">Membrane</keyword>
<keyword evidence="3" id="KW-1133">Transmembrane helix</keyword>
<evidence type="ECO:0000256" key="2">
    <source>
        <dbReference type="ARBA" id="ARBA00023169"/>
    </source>
</evidence>
<dbReference type="Pfam" id="PF02397">
    <property type="entry name" value="Bac_transf"/>
    <property type="match status" value="1"/>
</dbReference>
<dbReference type="Proteomes" id="UP000294239">
    <property type="component" value="Unassembled WGS sequence"/>
</dbReference>
<sequence>MSDFQSGECVLGTLDSSPVEVFQPFSVQMSQKNISHLAAKRFLDIVLATLALIVLAPLLLTVFCLIRCESPGGALFTQTRWGMNGKKIKVYKFRSMYTDKGDPSGVAQTVVGDPRITKVGRYLRRFNVDELPQLINVIRGDMSVVGPRCHAVGMFAAGVPYETLVPEYHQRHAMRPGLTGLAQMRGLRGPTDRPSKARARINADLHYIENFSFWLDCRIIVGTIYSEMQGGNGF</sequence>
<comment type="caution">
    <text evidence="5">The sequence shown here is derived from an EMBL/GenBank/DDBJ whole genome shotgun (WGS) entry which is preliminary data.</text>
</comment>
<evidence type="ECO:0000256" key="3">
    <source>
        <dbReference type="SAM" id="Phobius"/>
    </source>
</evidence>
<keyword evidence="3" id="KW-0812">Transmembrane</keyword>
<evidence type="ECO:0000313" key="6">
    <source>
        <dbReference type="Proteomes" id="UP000294239"/>
    </source>
</evidence>
<dbReference type="PANTHER" id="PTHR30576:SF0">
    <property type="entry name" value="UNDECAPRENYL-PHOSPHATE N-ACETYLGALACTOSAMINYL 1-PHOSPHATE TRANSFERASE-RELATED"/>
    <property type="match status" value="1"/>
</dbReference>
<proteinExistence type="inferred from homology"/>
<dbReference type="GO" id="GO:0016740">
    <property type="term" value="F:transferase activity"/>
    <property type="evidence" value="ECO:0007669"/>
    <property type="project" value="UniProtKB-KW"/>
</dbReference>
<dbReference type="InterPro" id="IPR003362">
    <property type="entry name" value="Bact_transf"/>
</dbReference>
<evidence type="ECO:0000256" key="1">
    <source>
        <dbReference type="ARBA" id="ARBA00006464"/>
    </source>
</evidence>
<organism evidence="5 6">
    <name type="scientific">Agrobacterium cavarae</name>
    <dbReference type="NCBI Taxonomy" id="2528239"/>
    <lineage>
        <taxon>Bacteria</taxon>
        <taxon>Pseudomonadati</taxon>
        <taxon>Pseudomonadota</taxon>
        <taxon>Alphaproteobacteria</taxon>
        <taxon>Hyphomicrobiales</taxon>
        <taxon>Rhizobiaceae</taxon>
        <taxon>Rhizobium/Agrobacterium group</taxon>
        <taxon>Agrobacterium</taxon>
    </lineage>
</organism>
<evidence type="ECO:0000259" key="4">
    <source>
        <dbReference type="Pfam" id="PF02397"/>
    </source>
</evidence>
<reference evidence="5 6" key="1">
    <citation type="submission" date="2019-02" db="EMBL/GenBank/DDBJ databases">
        <title>Current taxonomic status of genus Agrobacterium and description of Agrobacterium cavarae sp. nov. isolated from maize roots.</title>
        <authorList>
            <person name="Flores-Felix J.D."/>
            <person name="Menendez E."/>
            <person name="Ramirez-Bahena M.H."/>
            <person name="Garcia-Fraile P."/>
            <person name="Velazquez E."/>
        </authorList>
    </citation>
    <scope>NUCLEOTIDE SEQUENCE [LARGE SCALE GENOMIC DNA]</scope>
    <source>
        <strain evidence="5 6">RZME10</strain>
    </source>
</reference>
<feature type="transmembrane region" description="Helical" evidence="3">
    <location>
        <begin position="42"/>
        <end position="63"/>
    </location>
</feature>